<sequence>MEDLAVEERLDVSIYRNLRRLFWLKAQKQLDGEATARVVSGEVK</sequence>
<reference evidence="1 2" key="1">
    <citation type="submission" date="2016-10" db="EMBL/GenBank/DDBJ databases">
        <authorList>
            <person name="de Groot N.N."/>
        </authorList>
    </citation>
    <scope>NUCLEOTIDE SEQUENCE [LARGE SCALE GENOMIC DNA]</scope>
    <source>
        <strain evidence="1 2">MT12</strain>
    </source>
</reference>
<name>A0A1H5JFT7_9BRAD</name>
<evidence type="ECO:0000313" key="2">
    <source>
        <dbReference type="Proteomes" id="UP000198992"/>
    </source>
</evidence>
<organism evidence="1 2">
    <name type="scientific">Bradyrhizobium erythrophlei</name>
    <dbReference type="NCBI Taxonomy" id="1437360"/>
    <lineage>
        <taxon>Bacteria</taxon>
        <taxon>Pseudomonadati</taxon>
        <taxon>Pseudomonadota</taxon>
        <taxon>Alphaproteobacteria</taxon>
        <taxon>Hyphomicrobiales</taxon>
        <taxon>Nitrobacteraceae</taxon>
        <taxon>Bradyrhizobium</taxon>
    </lineage>
</organism>
<dbReference type="EMBL" id="FNTH01000001">
    <property type="protein sequence ID" value="SEE51342.1"/>
    <property type="molecule type" value="Genomic_DNA"/>
</dbReference>
<accession>A0A1H5JFT7</accession>
<proteinExistence type="predicted"/>
<evidence type="ECO:0000313" key="1">
    <source>
        <dbReference type="EMBL" id="SEE51342.1"/>
    </source>
</evidence>
<protein>
    <submittedName>
        <fullName evidence="1">Uncharacterized protein</fullName>
    </submittedName>
</protein>
<dbReference type="Proteomes" id="UP000198992">
    <property type="component" value="Unassembled WGS sequence"/>
</dbReference>
<dbReference type="AlphaFoldDB" id="A0A1H5JFT7"/>
<dbReference type="RefSeq" id="WP_276327666.1">
    <property type="nucleotide sequence ID" value="NZ_FNTH01000001.1"/>
</dbReference>
<gene>
    <name evidence="1" type="ORF">SAMN05444164_8412</name>
</gene>